<keyword evidence="1" id="KW-1003">Cell membrane</keyword>
<reference evidence="7 8" key="1">
    <citation type="submission" date="2022-12" db="EMBL/GenBank/DDBJ databases">
        <title>Chitinophagaceae gen. sp. nov., a new member of the family Chitinophagaceae, isolated from soil in a chemical factory.</title>
        <authorList>
            <person name="Ke Z."/>
        </authorList>
    </citation>
    <scope>NUCLEOTIDE SEQUENCE [LARGE SCALE GENOMIC DNA]</scope>
    <source>
        <strain evidence="7 8">LY-5</strain>
    </source>
</reference>
<evidence type="ECO:0000313" key="8">
    <source>
        <dbReference type="Proteomes" id="UP001210231"/>
    </source>
</evidence>
<name>A0ABT4UI90_9BACT</name>
<accession>A0ABT4UI90</accession>
<dbReference type="EMBL" id="JAQGEF010000006">
    <property type="protein sequence ID" value="MDA3614556.1"/>
    <property type="molecule type" value="Genomic_DNA"/>
</dbReference>
<dbReference type="SMART" id="SM00327">
    <property type="entry name" value="VWA"/>
    <property type="match status" value="1"/>
</dbReference>
<dbReference type="PANTHER" id="PTHR22550">
    <property type="entry name" value="SPORE GERMINATION PROTEIN"/>
    <property type="match status" value="1"/>
</dbReference>
<dbReference type="RefSeq" id="WP_407030881.1">
    <property type="nucleotide sequence ID" value="NZ_JAQGEF010000006.1"/>
</dbReference>
<dbReference type="Gene3D" id="3.40.50.410">
    <property type="entry name" value="von Willebrand factor, type A domain"/>
    <property type="match status" value="1"/>
</dbReference>
<feature type="transmembrane region" description="Helical" evidence="5">
    <location>
        <begin position="307"/>
        <end position="324"/>
    </location>
</feature>
<proteinExistence type="predicted"/>
<dbReference type="InterPro" id="IPR024163">
    <property type="entry name" value="Aerotolerance_reg_N"/>
</dbReference>
<evidence type="ECO:0000256" key="1">
    <source>
        <dbReference type="ARBA" id="ARBA00022475"/>
    </source>
</evidence>
<keyword evidence="2 5" id="KW-0812">Transmembrane</keyword>
<evidence type="ECO:0000259" key="6">
    <source>
        <dbReference type="PROSITE" id="PS50234"/>
    </source>
</evidence>
<dbReference type="InterPro" id="IPR002035">
    <property type="entry name" value="VWF_A"/>
</dbReference>
<evidence type="ECO:0000256" key="2">
    <source>
        <dbReference type="ARBA" id="ARBA00022692"/>
    </source>
</evidence>
<keyword evidence="8" id="KW-1185">Reference proteome</keyword>
<feature type="transmembrane region" description="Helical" evidence="5">
    <location>
        <begin position="12"/>
        <end position="29"/>
    </location>
</feature>
<dbReference type="InterPro" id="IPR036465">
    <property type="entry name" value="vWFA_dom_sf"/>
</dbReference>
<dbReference type="Proteomes" id="UP001210231">
    <property type="component" value="Unassembled WGS sequence"/>
</dbReference>
<dbReference type="PROSITE" id="PS50234">
    <property type="entry name" value="VWFA"/>
    <property type="match status" value="1"/>
</dbReference>
<comment type="caution">
    <text evidence="7">The sequence shown here is derived from an EMBL/GenBank/DDBJ whole genome shotgun (WGS) entry which is preliminary data.</text>
</comment>
<evidence type="ECO:0000256" key="5">
    <source>
        <dbReference type="SAM" id="Phobius"/>
    </source>
</evidence>
<evidence type="ECO:0000256" key="4">
    <source>
        <dbReference type="ARBA" id="ARBA00023136"/>
    </source>
</evidence>
<evidence type="ECO:0000313" key="7">
    <source>
        <dbReference type="EMBL" id="MDA3614556.1"/>
    </source>
</evidence>
<protein>
    <submittedName>
        <fullName evidence="7">VWA domain-containing protein</fullName>
    </submittedName>
</protein>
<evidence type="ECO:0000256" key="3">
    <source>
        <dbReference type="ARBA" id="ARBA00022989"/>
    </source>
</evidence>
<dbReference type="Pfam" id="PF00092">
    <property type="entry name" value="VWA"/>
    <property type="match status" value="1"/>
</dbReference>
<keyword evidence="4 5" id="KW-0472">Membrane</keyword>
<dbReference type="InterPro" id="IPR050768">
    <property type="entry name" value="UPF0353/GerABKA_families"/>
</dbReference>
<keyword evidence="3 5" id="KW-1133">Transmembrane helix</keyword>
<gene>
    <name evidence="7" type="ORF">O3P16_07035</name>
</gene>
<dbReference type="SUPFAM" id="SSF53300">
    <property type="entry name" value="vWA-like"/>
    <property type="match status" value="1"/>
</dbReference>
<dbReference type="Pfam" id="PF07584">
    <property type="entry name" value="BatA"/>
    <property type="match status" value="1"/>
</dbReference>
<organism evidence="7 8">
    <name type="scientific">Polluticaenibacter yanchengensis</name>
    <dbReference type="NCBI Taxonomy" id="3014562"/>
    <lineage>
        <taxon>Bacteria</taxon>
        <taxon>Pseudomonadati</taxon>
        <taxon>Bacteroidota</taxon>
        <taxon>Chitinophagia</taxon>
        <taxon>Chitinophagales</taxon>
        <taxon>Chitinophagaceae</taxon>
        <taxon>Polluticaenibacter</taxon>
    </lineage>
</organism>
<sequence length="333" mass="37096">MNYFNQITFDKPWVLIFLALIPFVLYYYIKQQINKSNQLKLPSTKRLTTPKTFKTRLRNLPAVLRTLSIAGIIVALAQPAKYETLQINEGEGIDIVLCLDVSGSMLAQDFKPNRLLASINVAKEFIKERKGDRLGLVIFSGQSLTLCPLTTDLGIINQQLDRIEYGNLSDGTAIGSGLASAVDRLRGSNSKSKIVILLTDGENTGGLIDPETAKQLAINFGIRVYTIGIGSTGMAPMPVRTVNGEVETIMTKVSIDENLLKDIASATKGKYYRAADENTLNQVYTEINTLEKSKVTTKYFEKRTDQYFIWALIALILLCLEVILKNTLFKRFP</sequence>
<dbReference type="PANTHER" id="PTHR22550:SF5">
    <property type="entry name" value="LEUCINE ZIPPER PROTEIN 4"/>
    <property type="match status" value="1"/>
</dbReference>
<feature type="domain" description="VWFA" evidence="6">
    <location>
        <begin position="94"/>
        <end position="287"/>
    </location>
</feature>